<gene>
    <name evidence="1" type="ORF">FSZ31_11285</name>
</gene>
<evidence type="ECO:0000313" key="1">
    <source>
        <dbReference type="EMBL" id="TXC68261.1"/>
    </source>
</evidence>
<name>A0A5C6U815_9SPHN</name>
<dbReference type="RefSeq" id="WP_147123495.1">
    <property type="nucleotide sequence ID" value="NZ_VOPY01000003.1"/>
</dbReference>
<reference evidence="1 2" key="1">
    <citation type="submission" date="2019-08" db="EMBL/GenBank/DDBJ databases">
        <title>Sphingorhabdus soil sp. nov., isolated from arctic soil.</title>
        <authorList>
            <person name="Liu Y."/>
        </authorList>
    </citation>
    <scope>NUCLEOTIDE SEQUENCE [LARGE SCALE GENOMIC DNA]</scope>
    <source>
        <strain evidence="1 2">D-2Q-5-6</strain>
    </source>
</reference>
<comment type="caution">
    <text evidence="1">The sequence shown here is derived from an EMBL/GenBank/DDBJ whole genome shotgun (WGS) entry which is preliminary data.</text>
</comment>
<proteinExistence type="predicted"/>
<protein>
    <submittedName>
        <fullName evidence="1">Uncharacterized protein</fullName>
    </submittedName>
</protein>
<dbReference type="AlphaFoldDB" id="A0A5C6U815"/>
<dbReference type="EMBL" id="VOPY01000003">
    <property type="protein sequence ID" value="TXC68261.1"/>
    <property type="molecule type" value="Genomic_DNA"/>
</dbReference>
<dbReference type="Proteomes" id="UP000321129">
    <property type="component" value="Unassembled WGS sequence"/>
</dbReference>
<keyword evidence="2" id="KW-1185">Reference proteome</keyword>
<sequence>MALASTSWRGRPLQRSRFGIKALDIRHRPTASELGFDRLVVAVPGEVHFIRPDSDPFEDPPETTTTLMKSYRSLLERRGASTRSWGLPGRGPDYFRTNLFHHPGTISAKTGFITKGTQRGLGVKLTMTLNPTRTLIHSLEMVRHTPDALAALMDLPVDQFFERALSVERVPTLDASDNIIGNLTEVVDRLGVDWAGAFIRIFEEKLKLWALEAVAPVSEGFAHGYAGEQLYASDALHRVALNWDRLYPAEAEVYFERRHGDALDLMDRLTTAIMASHTNCEWRRYPISEIGGRRSGSTFIGVKPTKRTKIVIYAKTSDRIRIETRFSFKVKDNLRGTPISADSPLSDILIALRTVAVTRLDWDSLCEMASDVPEPRIEDCADLVTRISRCCTKVHVRPEPVLEALIGAGSFAATDRHGAFTPELVSKLHRAGLISDANIIRRSRPGEERRHHLVEPYATVARAMRQGFAQMVRGVRRR</sequence>
<organism evidence="1 2">
    <name type="scientific">Flavisphingopyxis soli</name>
    <dbReference type="NCBI Taxonomy" id="2601267"/>
    <lineage>
        <taxon>Bacteria</taxon>
        <taxon>Pseudomonadati</taxon>
        <taxon>Pseudomonadota</taxon>
        <taxon>Alphaproteobacteria</taxon>
        <taxon>Sphingomonadales</taxon>
        <taxon>Sphingopyxidaceae</taxon>
        <taxon>Flavisphingopyxis</taxon>
    </lineage>
</organism>
<evidence type="ECO:0000313" key="2">
    <source>
        <dbReference type="Proteomes" id="UP000321129"/>
    </source>
</evidence>
<dbReference type="OrthoDB" id="7596338at2"/>
<accession>A0A5C6U815</accession>